<accession>A0A3S5C6X9</accession>
<comment type="caution">
    <text evidence="2">The sequence shown here is derived from an EMBL/GenBank/DDBJ whole genome shotgun (WGS) entry which is preliminary data.</text>
</comment>
<name>A0A3S5C6X9_9PLAT</name>
<dbReference type="EMBL" id="CAAALY010261175">
    <property type="protein sequence ID" value="VEL39400.1"/>
    <property type="molecule type" value="Genomic_DNA"/>
</dbReference>
<dbReference type="AlphaFoldDB" id="A0A3S5C6X9"/>
<feature type="region of interest" description="Disordered" evidence="1">
    <location>
        <begin position="118"/>
        <end position="152"/>
    </location>
</feature>
<gene>
    <name evidence="2" type="ORF">PXEA_LOCUS32840</name>
</gene>
<keyword evidence="3" id="KW-1185">Reference proteome</keyword>
<organism evidence="2 3">
    <name type="scientific">Protopolystoma xenopodis</name>
    <dbReference type="NCBI Taxonomy" id="117903"/>
    <lineage>
        <taxon>Eukaryota</taxon>
        <taxon>Metazoa</taxon>
        <taxon>Spiralia</taxon>
        <taxon>Lophotrochozoa</taxon>
        <taxon>Platyhelminthes</taxon>
        <taxon>Monogenea</taxon>
        <taxon>Polyopisthocotylea</taxon>
        <taxon>Polystomatidea</taxon>
        <taxon>Polystomatidae</taxon>
        <taxon>Protopolystoma</taxon>
    </lineage>
</organism>
<dbReference type="Proteomes" id="UP000784294">
    <property type="component" value="Unassembled WGS sequence"/>
</dbReference>
<evidence type="ECO:0000256" key="1">
    <source>
        <dbReference type="SAM" id="MobiDB-lite"/>
    </source>
</evidence>
<proteinExistence type="predicted"/>
<reference evidence="2" key="1">
    <citation type="submission" date="2018-11" db="EMBL/GenBank/DDBJ databases">
        <authorList>
            <consortium name="Pathogen Informatics"/>
        </authorList>
    </citation>
    <scope>NUCLEOTIDE SEQUENCE</scope>
</reference>
<feature type="compositionally biased region" description="Polar residues" evidence="1">
    <location>
        <begin position="123"/>
        <end position="139"/>
    </location>
</feature>
<protein>
    <submittedName>
        <fullName evidence="2">Uncharacterized protein</fullName>
    </submittedName>
</protein>
<sequence>MACENRQSRQHVFQTPDKDDLLANRNQASIKLLILHTQHQSHQLEQSTCDDTKTRKSAQTLRHRIAFEEELASLRAAQRESSRNGPKGTDPMVVWETTSKLQPHNQQQIDRRAYLERMDQEASGDSSRATVLANNSDSALSVPKDTVSCRYE</sequence>
<evidence type="ECO:0000313" key="2">
    <source>
        <dbReference type="EMBL" id="VEL39400.1"/>
    </source>
</evidence>
<evidence type="ECO:0000313" key="3">
    <source>
        <dbReference type="Proteomes" id="UP000784294"/>
    </source>
</evidence>